<comment type="catalytic activity">
    <reaction evidence="5">
        <text>uridine(54) in tRNA + S-adenosyl-L-methionine = 5-methyluridine(54) in tRNA + S-adenosyl-L-homocysteine + H(+)</text>
        <dbReference type="Rhea" id="RHEA:42712"/>
        <dbReference type="Rhea" id="RHEA-COMP:10167"/>
        <dbReference type="Rhea" id="RHEA-COMP:10193"/>
        <dbReference type="ChEBI" id="CHEBI:15378"/>
        <dbReference type="ChEBI" id="CHEBI:57856"/>
        <dbReference type="ChEBI" id="CHEBI:59789"/>
        <dbReference type="ChEBI" id="CHEBI:65315"/>
        <dbReference type="ChEBI" id="CHEBI:74447"/>
        <dbReference type="EC" id="2.1.1.35"/>
    </reaction>
    <physiologicalReaction direction="left-to-right" evidence="5">
        <dbReference type="Rhea" id="RHEA:42713"/>
    </physiologicalReaction>
</comment>
<organism evidence="8 9">
    <name type="scientific">Eublepharis macularius</name>
    <name type="common">Leopard gecko</name>
    <name type="synonym">Cyrtodactylus macularius</name>
    <dbReference type="NCBI Taxonomy" id="481883"/>
    <lineage>
        <taxon>Eukaryota</taxon>
        <taxon>Metazoa</taxon>
        <taxon>Chordata</taxon>
        <taxon>Craniata</taxon>
        <taxon>Vertebrata</taxon>
        <taxon>Euteleostomi</taxon>
        <taxon>Lepidosauria</taxon>
        <taxon>Squamata</taxon>
        <taxon>Bifurcata</taxon>
        <taxon>Gekkota</taxon>
        <taxon>Eublepharidae</taxon>
        <taxon>Eublepharinae</taxon>
        <taxon>Eublepharis</taxon>
    </lineage>
</organism>
<name>A0AA97KAK3_EUBMA</name>
<feature type="active site" description="Nucleophile" evidence="6">
    <location>
        <position position="435"/>
    </location>
</feature>
<proteinExistence type="inferred from homology"/>
<evidence type="ECO:0000256" key="1">
    <source>
        <dbReference type="ARBA" id="ARBA00022603"/>
    </source>
</evidence>
<evidence type="ECO:0000313" key="8">
    <source>
        <dbReference type="Proteomes" id="UP001190640"/>
    </source>
</evidence>
<dbReference type="InterPro" id="IPR010280">
    <property type="entry name" value="U5_MeTrfase_fam"/>
</dbReference>
<dbReference type="PANTHER" id="PTHR45904">
    <property type="entry name" value="TRNA (URACIL-5-)-METHYLTRANSFERASE"/>
    <property type="match status" value="1"/>
</dbReference>
<evidence type="ECO:0000256" key="5">
    <source>
        <dbReference type="ARBA" id="ARBA00047278"/>
    </source>
</evidence>
<feature type="region of interest" description="Disordered" evidence="7">
    <location>
        <begin position="39"/>
        <end position="59"/>
    </location>
</feature>
<evidence type="ECO:0000313" key="9">
    <source>
        <dbReference type="RefSeq" id="XP_054852922.1"/>
    </source>
</evidence>
<dbReference type="InterPro" id="IPR029063">
    <property type="entry name" value="SAM-dependent_MTases_sf"/>
</dbReference>
<dbReference type="PANTHER" id="PTHR45904:SF1">
    <property type="entry name" value="TRNA (URACIL-5-)-METHYLTRANSFERASE HOMOLOG B"/>
    <property type="match status" value="1"/>
</dbReference>
<evidence type="ECO:0000256" key="3">
    <source>
        <dbReference type="ARBA" id="ARBA00022691"/>
    </source>
</evidence>
<accession>A0AA97KAK3</accession>
<dbReference type="GO" id="GO:0032259">
    <property type="term" value="P:methylation"/>
    <property type="evidence" value="ECO:0007669"/>
    <property type="project" value="UniProtKB-KW"/>
</dbReference>
<dbReference type="EC" id="2.1.1.35" evidence="4"/>
<sequence>MAAFYGQKLLLRLQACQLAHLRRAFLASAPEDCKQVLGRNEPRKKRGKEKNLKQQRGSLDLDSSWEKRLSSVVTPLCGLPYEEQLKVKYEKLKSILQTVTARLKELGADHLETTQMPDGICCPLKPLIPSPIVNGYRNKSTFSVNHGPDGNPKTVGLYVGTGKGRNIVCVRANHLLNIPQGHFQVAQCYEELLHQSPLDPCLLFHTGGHWRELIVRTNRKGDTMAVVTFHPQHLNPEELSLQKELVKDFFAHGPGTVCGLSSLYFQESVMTRCSHKQSPYQLLSGEPHIFEELLGLKFRISPDSFFQINTAGAEVLYQAIGEMSRADKSTVLLDVCCGTGAIGLSLADRVSRVIGIEVADQAVEDARWNAAFNGISNCEFHSGKAEVVLPQLLMSWPETQPLTAVVNPSRAGLHYRVVRAIRNCEAIRRLVYVSCKPEGEAVRNFLEFCCPPDSGKKLTGDAFALLLAVPVDLFPHTPHCELVLLLAR</sequence>
<dbReference type="Gene3D" id="2.40.50.1070">
    <property type="match status" value="1"/>
</dbReference>
<dbReference type="GO" id="GO:0030697">
    <property type="term" value="F:tRNA (uracil(54)-C5)-methyltransferase activity, S-adenosyl methionine-dependent"/>
    <property type="evidence" value="ECO:0007669"/>
    <property type="project" value="UniProtKB-EC"/>
</dbReference>
<dbReference type="Proteomes" id="UP001190640">
    <property type="component" value="Chromosome 13"/>
</dbReference>
<dbReference type="Gene3D" id="3.40.50.150">
    <property type="entry name" value="Vaccinia Virus protein VP39"/>
    <property type="match status" value="1"/>
</dbReference>
<evidence type="ECO:0000256" key="7">
    <source>
        <dbReference type="SAM" id="MobiDB-lite"/>
    </source>
</evidence>
<dbReference type="Pfam" id="PF05958">
    <property type="entry name" value="tRNA_U5-meth_tr"/>
    <property type="match status" value="1"/>
</dbReference>
<keyword evidence="8" id="KW-1185">Reference proteome</keyword>
<dbReference type="KEGG" id="emc:129341655"/>
<protein>
    <recommendedName>
        <fullName evidence="4">tRNA (uracil(54)-C(5))-methyltransferase</fullName>
        <ecNumber evidence="4">2.1.1.35</ecNumber>
    </recommendedName>
</protein>
<feature type="binding site" evidence="6">
    <location>
        <position position="407"/>
    </location>
    <ligand>
        <name>S-adenosyl-L-methionine</name>
        <dbReference type="ChEBI" id="CHEBI:59789"/>
    </ligand>
</feature>
<dbReference type="RefSeq" id="XP_054852923.1">
    <property type="nucleotide sequence ID" value="XM_054996948.1"/>
</dbReference>
<dbReference type="InterPro" id="IPR025823">
    <property type="entry name" value="TRM2B_chor"/>
</dbReference>
<feature type="binding site" evidence="6">
    <location>
        <position position="357"/>
    </location>
    <ligand>
        <name>S-adenosyl-L-methionine</name>
        <dbReference type="ChEBI" id="CHEBI:59789"/>
    </ligand>
</feature>
<dbReference type="GO" id="GO:0006396">
    <property type="term" value="P:RNA processing"/>
    <property type="evidence" value="ECO:0007669"/>
    <property type="project" value="InterPro"/>
</dbReference>
<dbReference type="GO" id="GO:0003723">
    <property type="term" value="F:RNA binding"/>
    <property type="evidence" value="ECO:0007669"/>
    <property type="project" value="TreeGrafter"/>
</dbReference>
<evidence type="ECO:0000256" key="6">
    <source>
        <dbReference type="PROSITE-ProRule" id="PRU01024"/>
    </source>
</evidence>
<dbReference type="AlphaFoldDB" id="A0AA97KAK3"/>
<dbReference type="PROSITE" id="PS51621">
    <property type="entry name" value="SAM_MT_RNA_M5U_1"/>
    <property type="match status" value="1"/>
</dbReference>
<reference evidence="9 10" key="1">
    <citation type="submission" date="2025-04" db="UniProtKB">
        <authorList>
            <consortium name="RefSeq"/>
        </authorList>
    </citation>
    <scope>IDENTIFICATION</scope>
    <source>
        <tissue evidence="9 10">Blood</tissue>
    </source>
</reference>
<dbReference type="RefSeq" id="XP_054852922.1">
    <property type="nucleotide sequence ID" value="XM_054996947.1"/>
</dbReference>
<gene>
    <name evidence="9 10" type="primary">TRMT2B</name>
</gene>
<keyword evidence="2 6" id="KW-0808">Transferase</keyword>
<comment type="similarity">
    <text evidence="6">Belongs to the class I-like SAM-binding methyltransferase superfamily. RNA M5U methyltransferase family.</text>
</comment>
<dbReference type="InterPro" id="IPR045850">
    <property type="entry name" value="TRM2_met"/>
</dbReference>
<dbReference type="CDD" id="cd02440">
    <property type="entry name" value="AdoMet_MTases"/>
    <property type="match status" value="1"/>
</dbReference>
<keyword evidence="1 6" id="KW-0489">Methyltransferase</keyword>
<comment type="caution">
    <text evidence="6">Lacks conserved residue(s) required for the propagation of feature annotation.</text>
</comment>
<dbReference type="CTD" id="79979"/>
<dbReference type="PROSITE" id="PS51687">
    <property type="entry name" value="SAM_MT_RNA_M5U"/>
    <property type="match status" value="1"/>
</dbReference>
<evidence type="ECO:0000313" key="10">
    <source>
        <dbReference type="RefSeq" id="XP_054852923.1"/>
    </source>
</evidence>
<dbReference type="SUPFAM" id="SSF53335">
    <property type="entry name" value="S-adenosyl-L-methionine-dependent methyltransferases"/>
    <property type="match status" value="1"/>
</dbReference>
<evidence type="ECO:0000256" key="4">
    <source>
        <dbReference type="ARBA" id="ARBA00033763"/>
    </source>
</evidence>
<evidence type="ECO:0000256" key="2">
    <source>
        <dbReference type="ARBA" id="ARBA00022679"/>
    </source>
</evidence>
<keyword evidence="3 6" id="KW-0949">S-adenosyl-L-methionine</keyword>
<feature type="binding site" evidence="6">
    <location>
        <position position="307"/>
    </location>
    <ligand>
        <name>S-adenosyl-L-methionine</name>
        <dbReference type="ChEBI" id="CHEBI:59789"/>
    </ligand>
</feature>
<dbReference type="GeneID" id="129341655"/>